<protein>
    <submittedName>
        <fullName evidence="1">Uncharacterized protein</fullName>
    </submittedName>
</protein>
<dbReference type="Proteomes" id="UP000432464">
    <property type="component" value="Unassembled WGS sequence"/>
</dbReference>
<sequence>MSWADFHARTAILHTVLDRAARSNCQLNPADPKLFDDLPELERLFGGPDGVLLALRNRWENHLTAKMENAMEQGGLAVEVYAELCAEQPVLRAILDAYDTDRLYFRRPRARAMAS</sequence>
<name>A0A6I3KXC5_9NOCA</name>
<evidence type="ECO:0000313" key="1">
    <source>
        <dbReference type="EMBL" id="MTE13065.1"/>
    </source>
</evidence>
<dbReference type="EMBL" id="WMBB01000004">
    <property type="protein sequence ID" value="MTE13065.1"/>
    <property type="molecule type" value="Genomic_DNA"/>
</dbReference>
<accession>A0A6I3KXC5</accession>
<evidence type="ECO:0000313" key="2">
    <source>
        <dbReference type="Proteomes" id="UP000432464"/>
    </source>
</evidence>
<gene>
    <name evidence="1" type="ORF">GLP40_09790</name>
</gene>
<reference evidence="1 2" key="1">
    <citation type="submission" date="2019-11" db="EMBL/GenBank/DDBJ databases">
        <title>Nocardia sp. nov. CT2-14 isolated from soil.</title>
        <authorList>
            <person name="Kanchanasin P."/>
            <person name="Tanasupawat S."/>
            <person name="Yuki M."/>
            <person name="Kudo T."/>
        </authorList>
    </citation>
    <scope>NUCLEOTIDE SEQUENCE [LARGE SCALE GENOMIC DNA]</scope>
    <source>
        <strain evidence="1 2">CT2-14</strain>
    </source>
</reference>
<proteinExistence type="predicted"/>
<keyword evidence="2" id="KW-1185">Reference proteome</keyword>
<comment type="caution">
    <text evidence="1">The sequence shown here is derived from an EMBL/GenBank/DDBJ whole genome shotgun (WGS) entry which is preliminary data.</text>
</comment>
<dbReference type="AlphaFoldDB" id="A0A6I3KXC5"/>
<organism evidence="1 2">
    <name type="scientific">Nocardia aurantiaca</name>
    <dbReference type="NCBI Taxonomy" id="2675850"/>
    <lineage>
        <taxon>Bacteria</taxon>
        <taxon>Bacillati</taxon>
        <taxon>Actinomycetota</taxon>
        <taxon>Actinomycetes</taxon>
        <taxon>Mycobacteriales</taxon>
        <taxon>Nocardiaceae</taxon>
        <taxon>Nocardia</taxon>
    </lineage>
</organism>